<evidence type="ECO:0000256" key="3">
    <source>
        <dbReference type="ARBA" id="ARBA00013368"/>
    </source>
</evidence>
<evidence type="ECO:0000313" key="5">
    <source>
        <dbReference type="EMBL" id="QSB06664.1"/>
    </source>
</evidence>
<dbReference type="EMBL" id="CP070496">
    <property type="protein sequence ID" value="QSB06664.1"/>
    <property type="molecule type" value="Genomic_DNA"/>
</dbReference>
<dbReference type="PROSITE" id="PS00028">
    <property type="entry name" value="ZINC_FINGER_C2H2_1"/>
    <property type="match status" value="1"/>
</dbReference>
<comment type="subunit">
    <text evidence="2">Heterodimer of SbcC and SbcD.</text>
</comment>
<name>A0A895XMT7_9ACTN</name>
<evidence type="ECO:0000256" key="1">
    <source>
        <dbReference type="ARBA" id="ARBA00006930"/>
    </source>
</evidence>
<feature type="domain" description="C2H2-type" evidence="4">
    <location>
        <begin position="309"/>
        <end position="330"/>
    </location>
</feature>
<evidence type="ECO:0000259" key="4">
    <source>
        <dbReference type="PROSITE" id="PS00028"/>
    </source>
</evidence>
<protein>
    <recommendedName>
        <fullName evidence="3">Nuclease SbcCD subunit C</fullName>
    </recommendedName>
</protein>
<accession>A0A895XMT7</accession>
<dbReference type="InterPro" id="IPR027417">
    <property type="entry name" value="P-loop_NTPase"/>
</dbReference>
<comment type="similarity">
    <text evidence="1">Belongs to the SMC family. SbcC subfamily.</text>
</comment>
<dbReference type="SUPFAM" id="SSF52540">
    <property type="entry name" value="P-loop containing nucleoside triphosphate hydrolases"/>
    <property type="match status" value="1"/>
</dbReference>
<proteinExistence type="inferred from homology"/>
<dbReference type="KEGG" id="nav:JQS30_07150"/>
<dbReference type="InterPro" id="IPR003395">
    <property type="entry name" value="RecF/RecN/SMC_N"/>
</dbReference>
<dbReference type="PANTHER" id="PTHR32114:SF2">
    <property type="entry name" value="ABC TRANSPORTER ABCH.3"/>
    <property type="match status" value="1"/>
</dbReference>
<dbReference type="RefSeq" id="WP_213172675.1">
    <property type="nucleotide sequence ID" value="NZ_CP070496.1"/>
</dbReference>
<dbReference type="AlphaFoldDB" id="A0A895XMT7"/>
<gene>
    <name evidence="5" type="ORF">JQS30_07150</name>
</gene>
<sequence>MIQVEEVSIREFRGIRDLELKLKSKSFVVWGPNGSGKSGIVDAIDFALTGEVSRLKGEGYGAINLKEYGPHVLHRNDPAAAQVRLKVLEPVSRKTATISRNLKTPSQFSLDPDIPEVRNAIASAQLNRQITLSRREIIKYIVARPTERADSIQDLLKLEKVRKVRSLLKATEGKLADAAKRAHQGVATAEQELKTRLGLSSVEPVEICAAVNVHRQTLALPKIDTLAAEIDISDGTDRGPTAPLFDKDAALREVSELQSYITDRSSRVECLSNLSEHLKLLSTDPSLSQLWKQRALVTSGLSMITDAFCPLCDSEWQDTETLLDHLNQKHARSEEAEKTRIKIEGLAQELSRHVRGLRDRLSRVMSHANSFGPDGFMDLLRSWNDELQELDTWLKLSIEHHMKLLDLPDDPVKPPDSLTEKVRQLVQKLQSLPNLDAPQKATRALAIAQERWSVLQDAKSNLEIATQAESIGALIYSNYCAVADQLLDELFESVSQDFGRYYSIVNQEDESGFQAKLVSDGGKLDLSVDFYSQGEYPPAAYHSEGHQDGMGVCLYLALMKKLYGSNFRMAVLDDVVMSVDAHHRKQFCHLLQKEFSDVQFVITTHDEVWARQIKGSGLVPPRNEARFYGWKVEDGPIYESGVDFWDKIDTDLSIDDVSAAAARLRRNLEAILSELTGLLGGSVKYRSDGRYELGDFKNSVLSQHKKLLKDANKIFTGRQDSVQLTLISRLESDRMTFAPKLEDENWPLNVAVHFNDWANFSKEDFQPVVNIWKEYLSLFRCENDDCGAWISLRRNGLQNESLRCACGLYNLDLV</sequence>
<reference evidence="5" key="1">
    <citation type="submission" date="2021-02" db="EMBL/GenBank/DDBJ databases">
        <title>Natronoglycomyces albus gen. nov., sp. nov, a haloalkaliphilic actinobacterium from a soda solonchak soil.</title>
        <authorList>
            <person name="Sorokin D.Y."/>
            <person name="Khijniak T.V."/>
            <person name="Zakharycheva A.P."/>
            <person name="Boueva O.V."/>
            <person name="Ariskina E.V."/>
            <person name="Hahnke R.L."/>
            <person name="Bunk B."/>
            <person name="Sproer C."/>
            <person name="Schumann P."/>
            <person name="Evtushenko L.I."/>
            <person name="Kublanov I.V."/>
        </authorList>
    </citation>
    <scope>NUCLEOTIDE SEQUENCE</scope>
    <source>
        <strain evidence="5">DSM 106290</strain>
    </source>
</reference>
<evidence type="ECO:0000256" key="2">
    <source>
        <dbReference type="ARBA" id="ARBA00011322"/>
    </source>
</evidence>
<dbReference type="Proteomes" id="UP000662939">
    <property type="component" value="Chromosome"/>
</dbReference>
<dbReference type="PANTHER" id="PTHR32114">
    <property type="entry name" value="ABC TRANSPORTER ABCH.3"/>
    <property type="match status" value="1"/>
</dbReference>
<dbReference type="InterPro" id="IPR013087">
    <property type="entry name" value="Znf_C2H2_type"/>
</dbReference>
<dbReference type="Gene3D" id="3.40.50.300">
    <property type="entry name" value="P-loop containing nucleotide triphosphate hydrolases"/>
    <property type="match status" value="1"/>
</dbReference>
<evidence type="ECO:0000313" key="6">
    <source>
        <dbReference type="Proteomes" id="UP000662939"/>
    </source>
</evidence>
<organism evidence="5 6">
    <name type="scientific">Natronoglycomyces albus</name>
    <dbReference type="NCBI Taxonomy" id="2811108"/>
    <lineage>
        <taxon>Bacteria</taxon>
        <taxon>Bacillati</taxon>
        <taxon>Actinomycetota</taxon>
        <taxon>Actinomycetes</taxon>
        <taxon>Glycomycetales</taxon>
        <taxon>Glycomycetaceae</taxon>
        <taxon>Natronoglycomyces</taxon>
    </lineage>
</organism>
<dbReference type="Pfam" id="PF02463">
    <property type="entry name" value="SMC_N"/>
    <property type="match status" value="1"/>
</dbReference>
<keyword evidence="6" id="KW-1185">Reference proteome</keyword>